<dbReference type="InterPro" id="IPR052192">
    <property type="entry name" value="Insect_Ionotropic_Sensory_Rcpt"/>
</dbReference>
<evidence type="ECO:0000256" key="3">
    <source>
        <dbReference type="ARBA" id="ARBA00022692"/>
    </source>
</evidence>
<dbReference type="Gene3D" id="3.40.190.10">
    <property type="entry name" value="Periplasmic binding protein-like II"/>
    <property type="match status" value="1"/>
</dbReference>
<name>T1IMP1_STRMM</name>
<keyword evidence="5 8" id="KW-0472">Membrane</keyword>
<dbReference type="EMBL" id="JH431082">
    <property type="status" value="NOT_ANNOTATED_CDS"/>
    <property type="molecule type" value="Genomic_DNA"/>
</dbReference>
<keyword evidence="2" id="KW-1003">Cell membrane</keyword>
<evidence type="ECO:0000256" key="1">
    <source>
        <dbReference type="ARBA" id="ARBA00004651"/>
    </source>
</evidence>
<evidence type="ECO:0000256" key="4">
    <source>
        <dbReference type="ARBA" id="ARBA00022989"/>
    </source>
</evidence>
<evidence type="ECO:0008006" key="11">
    <source>
        <dbReference type="Google" id="ProtNLM"/>
    </source>
</evidence>
<evidence type="ECO:0000256" key="2">
    <source>
        <dbReference type="ARBA" id="ARBA00022475"/>
    </source>
</evidence>
<keyword evidence="6" id="KW-0675">Receptor</keyword>
<evidence type="ECO:0000256" key="8">
    <source>
        <dbReference type="SAM" id="Phobius"/>
    </source>
</evidence>
<reference evidence="10" key="1">
    <citation type="submission" date="2011-05" db="EMBL/GenBank/DDBJ databases">
        <authorList>
            <person name="Richards S.R."/>
            <person name="Qu J."/>
            <person name="Jiang H."/>
            <person name="Jhangiani S.N."/>
            <person name="Agravi P."/>
            <person name="Goodspeed R."/>
            <person name="Gross S."/>
            <person name="Mandapat C."/>
            <person name="Jackson L."/>
            <person name="Mathew T."/>
            <person name="Pu L."/>
            <person name="Thornton R."/>
            <person name="Saada N."/>
            <person name="Wilczek-Boney K.B."/>
            <person name="Lee S."/>
            <person name="Kovar C."/>
            <person name="Wu Y."/>
            <person name="Scherer S.E."/>
            <person name="Worley K.C."/>
            <person name="Muzny D.M."/>
            <person name="Gibbs R."/>
        </authorList>
    </citation>
    <scope>NUCLEOTIDE SEQUENCE</scope>
    <source>
        <strain evidence="10">Brora</strain>
    </source>
</reference>
<organism evidence="9 10">
    <name type="scientific">Strigamia maritima</name>
    <name type="common">European centipede</name>
    <name type="synonym">Geophilus maritimus</name>
    <dbReference type="NCBI Taxonomy" id="126957"/>
    <lineage>
        <taxon>Eukaryota</taxon>
        <taxon>Metazoa</taxon>
        <taxon>Ecdysozoa</taxon>
        <taxon>Arthropoda</taxon>
        <taxon>Myriapoda</taxon>
        <taxon>Chilopoda</taxon>
        <taxon>Pleurostigmophora</taxon>
        <taxon>Geophilomorpha</taxon>
        <taxon>Linotaeniidae</taxon>
        <taxon>Strigamia</taxon>
    </lineage>
</organism>
<dbReference type="AlphaFoldDB" id="T1IMP1"/>
<proteinExistence type="predicted"/>
<dbReference type="HOGENOM" id="CLU_892307_0_0_1"/>
<evidence type="ECO:0000256" key="7">
    <source>
        <dbReference type="ARBA" id="ARBA00023180"/>
    </source>
</evidence>
<dbReference type="PANTHER" id="PTHR42643:SF24">
    <property type="entry name" value="IONOTROPIC RECEPTOR 60A"/>
    <property type="match status" value="1"/>
</dbReference>
<dbReference type="PANTHER" id="PTHR42643">
    <property type="entry name" value="IONOTROPIC RECEPTOR 20A-RELATED"/>
    <property type="match status" value="1"/>
</dbReference>
<dbReference type="GO" id="GO:0005886">
    <property type="term" value="C:plasma membrane"/>
    <property type="evidence" value="ECO:0007669"/>
    <property type="project" value="UniProtKB-SubCell"/>
</dbReference>
<keyword evidence="4 8" id="KW-1133">Transmembrane helix</keyword>
<evidence type="ECO:0000256" key="6">
    <source>
        <dbReference type="ARBA" id="ARBA00023170"/>
    </source>
</evidence>
<evidence type="ECO:0000256" key="5">
    <source>
        <dbReference type="ARBA" id="ARBA00023136"/>
    </source>
</evidence>
<keyword evidence="10" id="KW-1185">Reference proteome</keyword>
<feature type="transmembrane region" description="Helical" evidence="8">
    <location>
        <begin position="104"/>
        <end position="123"/>
    </location>
</feature>
<keyword evidence="7" id="KW-0325">Glycoprotein</keyword>
<dbReference type="SUPFAM" id="SSF53850">
    <property type="entry name" value="Periplasmic binding protein-like II"/>
    <property type="match status" value="1"/>
</dbReference>
<accession>T1IMP1</accession>
<keyword evidence="3 8" id="KW-0812">Transmembrane</keyword>
<dbReference type="EnsemblMetazoa" id="SMAR002253-RA">
    <property type="protein sequence ID" value="SMAR002253-PA"/>
    <property type="gene ID" value="SMAR002253"/>
</dbReference>
<reference evidence="9" key="2">
    <citation type="submission" date="2015-02" db="UniProtKB">
        <authorList>
            <consortium name="EnsemblMetazoa"/>
        </authorList>
    </citation>
    <scope>IDENTIFICATION</scope>
</reference>
<dbReference type="Proteomes" id="UP000014500">
    <property type="component" value="Unassembled WGS sequence"/>
</dbReference>
<evidence type="ECO:0000313" key="10">
    <source>
        <dbReference type="Proteomes" id="UP000014500"/>
    </source>
</evidence>
<evidence type="ECO:0000313" key="9">
    <source>
        <dbReference type="EnsemblMetazoa" id="SMAR002253-PA"/>
    </source>
</evidence>
<sequence length="312" mass="36218">MAQPLEHDQLIIGVSVSICNFRTVAKYGDELKKPGDTAAIRDMIKNNEIDTMTNPFVLSSQVLLYFDCVTLATKSDSVALVIRTSFEIQNYQWETFLMPLKWQCWFAAIALAIIILNIFKIYLYFQEKVFTFLTSIAVLFASLTVTSTSKLYETLEDLLDVGKFQINAHKDHSMDNILKSAKSGTMLRLWKIMEKSPTKGLLSDKQVAYDRVFSGYNAFLHYYDLFGHDIKDDCRYQIIKTPYNIYLHVGFRKLSKYTEVFGQKHAFFPNLFTVLSTIEDLISICLEHYEQSNRDFRGLCLTVQNHFERRKF</sequence>
<comment type="subcellular location">
    <subcellularLocation>
        <location evidence="1">Cell membrane</location>
        <topology evidence="1">Multi-pass membrane protein</topology>
    </subcellularLocation>
</comment>
<feature type="transmembrane region" description="Helical" evidence="8">
    <location>
        <begin position="129"/>
        <end position="146"/>
    </location>
</feature>
<protein>
    <recommendedName>
        <fullName evidence="11">Ionotropic glutamate receptor C-terminal domain-containing protein</fullName>
    </recommendedName>
</protein>
<dbReference type="PhylomeDB" id="T1IMP1"/>